<gene>
    <name evidence="1" type="ORF">MPF_0965</name>
</gene>
<name>A0A1L9C6G5_9EURY</name>
<dbReference type="EMBL" id="JWTK01000002">
    <property type="protein sequence ID" value="OJH50170.1"/>
    <property type="molecule type" value="Genomic_DNA"/>
</dbReference>
<dbReference type="AlphaFoldDB" id="A0A1L9C6G5"/>
<proteinExistence type="predicted"/>
<protein>
    <submittedName>
        <fullName evidence="1">Uncharacterized protein</fullName>
    </submittedName>
</protein>
<dbReference type="Proteomes" id="UP000185713">
    <property type="component" value="Unassembled WGS sequence"/>
</dbReference>
<comment type="caution">
    <text evidence="1">The sequence shown here is derived from an EMBL/GenBank/DDBJ whole genome shotgun (WGS) entry which is preliminary data.</text>
</comment>
<organism evidence="1 2">
    <name type="scientific">Methanohalophilus portucalensis FDF-1</name>
    <dbReference type="NCBI Taxonomy" id="523843"/>
    <lineage>
        <taxon>Archaea</taxon>
        <taxon>Methanobacteriati</taxon>
        <taxon>Methanobacteriota</taxon>
        <taxon>Stenosarchaea group</taxon>
        <taxon>Methanomicrobia</taxon>
        <taxon>Methanosarcinales</taxon>
        <taxon>Methanosarcinaceae</taxon>
        <taxon>Methanohalophilus</taxon>
    </lineage>
</organism>
<sequence>MYRNTFNINRYNSRAQKRILNKINSPEIISSLLQNIMHR</sequence>
<evidence type="ECO:0000313" key="1">
    <source>
        <dbReference type="EMBL" id="OJH50170.1"/>
    </source>
</evidence>
<accession>A0A1L9C6G5</accession>
<reference evidence="1 2" key="1">
    <citation type="submission" date="2014-12" db="EMBL/GenBank/DDBJ databases">
        <title>The genome sequence of Methanohalophilus portucalensis strain FDF1.</title>
        <authorList>
            <person name="Lai M.-C."/>
            <person name="Lai S.-J."/>
        </authorList>
    </citation>
    <scope>NUCLEOTIDE SEQUENCE [LARGE SCALE GENOMIC DNA]</scope>
    <source>
        <strain evidence="1 2">FDF-1</strain>
    </source>
</reference>
<evidence type="ECO:0000313" key="2">
    <source>
        <dbReference type="Proteomes" id="UP000185713"/>
    </source>
</evidence>